<dbReference type="STRING" id="1122159.SAMN02745246_02746"/>
<evidence type="ECO:0000259" key="2">
    <source>
        <dbReference type="Pfam" id="PF03372"/>
    </source>
</evidence>
<keyword evidence="3" id="KW-0269">Exonuclease</keyword>
<proteinExistence type="predicted"/>
<dbReference type="InterPro" id="IPR051916">
    <property type="entry name" value="GPI-anchor_lipid_remodeler"/>
</dbReference>
<keyword evidence="3" id="KW-0378">Hydrolase</keyword>
<dbReference type="AlphaFoldDB" id="A0A4Q0PKP3"/>
<dbReference type="GO" id="GO:0016020">
    <property type="term" value="C:membrane"/>
    <property type="evidence" value="ECO:0007669"/>
    <property type="project" value="GOC"/>
</dbReference>
<protein>
    <submittedName>
        <fullName evidence="3">Endonuclease/exonuclease/phosphatase family metal-dependent hydrolase</fullName>
    </submittedName>
</protein>
<feature type="transmembrane region" description="Helical" evidence="1">
    <location>
        <begin position="12"/>
        <end position="29"/>
    </location>
</feature>
<organism evidence="3 4">
    <name type="scientific">Leeuwenhoekiella marinoflava</name>
    <dbReference type="NCBI Taxonomy" id="988"/>
    <lineage>
        <taxon>Bacteria</taxon>
        <taxon>Pseudomonadati</taxon>
        <taxon>Bacteroidota</taxon>
        <taxon>Flavobacteriia</taxon>
        <taxon>Flavobacteriales</taxon>
        <taxon>Flavobacteriaceae</taxon>
        <taxon>Leeuwenhoekiella</taxon>
    </lineage>
</organism>
<gene>
    <name evidence="3" type="ORF">DSL99_2456</name>
</gene>
<dbReference type="PANTHER" id="PTHR14859:SF1">
    <property type="entry name" value="PGAP2-INTERACTING PROTEIN"/>
    <property type="match status" value="1"/>
</dbReference>
<keyword evidence="1" id="KW-0472">Membrane</keyword>
<feature type="domain" description="Endonuclease/exonuclease/phosphatase" evidence="2">
    <location>
        <begin position="48"/>
        <end position="270"/>
    </location>
</feature>
<dbReference type="Proteomes" id="UP000290608">
    <property type="component" value="Unassembled WGS sequence"/>
</dbReference>
<evidence type="ECO:0000256" key="1">
    <source>
        <dbReference type="SAM" id="Phobius"/>
    </source>
</evidence>
<dbReference type="Gene3D" id="3.60.10.10">
    <property type="entry name" value="Endonuclease/exonuclease/phosphatase"/>
    <property type="match status" value="1"/>
</dbReference>
<keyword evidence="1" id="KW-1133">Transmembrane helix</keyword>
<dbReference type="Pfam" id="PF03372">
    <property type="entry name" value="Exo_endo_phos"/>
    <property type="match status" value="1"/>
</dbReference>
<dbReference type="GO" id="GO:0006506">
    <property type="term" value="P:GPI anchor biosynthetic process"/>
    <property type="evidence" value="ECO:0007669"/>
    <property type="project" value="TreeGrafter"/>
</dbReference>
<dbReference type="PANTHER" id="PTHR14859">
    <property type="entry name" value="CALCOFLUOR WHITE HYPERSENSITIVE PROTEIN PRECURSOR"/>
    <property type="match status" value="1"/>
</dbReference>
<evidence type="ECO:0000313" key="3">
    <source>
        <dbReference type="EMBL" id="RXG28455.1"/>
    </source>
</evidence>
<comment type="caution">
    <text evidence="3">The sequence shown here is derived from an EMBL/GenBank/DDBJ whole genome shotgun (WGS) entry which is preliminary data.</text>
</comment>
<evidence type="ECO:0000313" key="4">
    <source>
        <dbReference type="Proteomes" id="UP000290608"/>
    </source>
</evidence>
<keyword evidence="3" id="KW-0255">Endonuclease</keyword>
<reference evidence="3 4" key="1">
    <citation type="submission" date="2018-07" db="EMBL/GenBank/DDBJ databases">
        <title>Leeuwenhoekiella genomics.</title>
        <authorList>
            <person name="Tahon G."/>
            <person name="Willems A."/>
        </authorList>
    </citation>
    <scope>NUCLEOTIDE SEQUENCE [LARGE SCALE GENOMIC DNA]</scope>
    <source>
        <strain evidence="3 4">LMG 1345</strain>
    </source>
</reference>
<accession>A0A4Q0PKP3</accession>
<dbReference type="GO" id="GO:0004519">
    <property type="term" value="F:endonuclease activity"/>
    <property type="evidence" value="ECO:0007669"/>
    <property type="project" value="UniProtKB-KW"/>
</dbReference>
<sequence>MNEYKAVNQKLTKGIILMIILFLSNYLMFSQERLPATFENPSSELKVLSYNIHHANPPKHKDRIDVSAIIQVIKDSDADLVALQEIDSNTDRSGLGNQAQQIGDALGMQVFFAKAIDFQNGAYGVAILSRFPILESKVYKLPSKPETQGEPRVLAMSLIQLPDAHSIWFASTHLDSQKEDTNRILQIEELLNITNHINLPVLVAGDFNAVANSPVIDSLDSLFTRTCTSCPPTIPVQNPTKAIDFIAFKPKTFFKIKNHVVIDEKYASDHLPVLATFQW</sequence>
<keyword evidence="1" id="KW-0812">Transmembrane</keyword>
<dbReference type="InterPro" id="IPR036691">
    <property type="entry name" value="Endo/exonu/phosph_ase_sf"/>
</dbReference>
<dbReference type="SUPFAM" id="SSF56219">
    <property type="entry name" value="DNase I-like"/>
    <property type="match status" value="1"/>
</dbReference>
<dbReference type="InterPro" id="IPR005135">
    <property type="entry name" value="Endo/exonuclease/phosphatase"/>
</dbReference>
<name>A0A4Q0PKP3_9FLAO</name>
<dbReference type="GO" id="GO:0004527">
    <property type="term" value="F:exonuclease activity"/>
    <property type="evidence" value="ECO:0007669"/>
    <property type="project" value="UniProtKB-KW"/>
</dbReference>
<keyword evidence="3" id="KW-0540">Nuclease</keyword>
<dbReference type="EMBL" id="QOVL01000011">
    <property type="protein sequence ID" value="RXG28455.1"/>
    <property type="molecule type" value="Genomic_DNA"/>
</dbReference>